<dbReference type="InterPro" id="IPR000262">
    <property type="entry name" value="FMN-dep_DH"/>
</dbReference>
<dbReference type="GO" id="GO:0009060">
    <property type="term" value="P:aerobic respiration"/>
    <property type="evidence" value="ECO:0007669"/>
    <property type="project" value="TreeGrafter"/>
</dbReference>
<accession>A0A158K6U0</accession>
<keyword evidence="4" id="KW-0560">Oxidoreductase</keyword>
<comment type="cofactor">
    <cofactor evidence="1">
        <name>FMN</name>
        <dbReference type="ChEBI" id="CHEBI:58210"/>
    </cofactor>
</comment>
<evidence type="ECO:0000256" key="3">
    <source>
        <dbReference type="ARBA" id="ARBA00022643"/>
    </source>
</evidence>
<keyword evidence="3" id="KW-0288">FMN</keyword>
<comment type="caution">
    <text evidence="6">The sequence shown here is derived from an EMBL/GenBank/DDBJ whole genome shotgun (WGS) entry which is preliminary data.</text>
</comment>
<sequence>MRVNVRPPRRARIYATTPLDSGIRRGSDVVKAIALGASAVLLGRATLYGLAARGESGVDGVLAILKDEIDRTLAQIGCPTVGQLSAEFLQSERPAIHANDYALV</sequence>
<keyword evidence="2" id="KW-0285">Flavoprotein</keyword>
<dbReference type="InterPro" id="IPR013785">
    <property type="entry name" value="Aldolase_TIM"/>
</dbReference>
<dbReference type="Proteomes" id="UP000054925">
    <property type="component" value="Unassembled WGS sequence"/>
</dbReference>
<name>A0A158K6U0_9BURK</name>
<dbReference type="SUPFAM" id="SSF51395">
    <property type="entry name" value="FMN-linked oxidoreductases"/>
    <property type="match status" value="1"/>
</dbReference>
<dbReference type="InterPro" id="IPR037396">
    <property type="entry name" value="FMN_HAD"/>
</dbReference>
<reference evidence="6" key="1">
    <citation type="submission" date="2016-01" db="EMBL/GenBank/DDBJ databases">
        <authorList>
            <person name="Peeters C."/>
        </authorList>
    </citation>
    <scope>NUCLEOTIDE SEQUENCE [LARGE SCALE GENOMIC DNA]</scope>
    <source>
        <strain evidence="6">LMG 22937</strain>
    </source>
</reference>
<dbReference type="AlphaFoldDB" id="A0A158K6U0"/>
<evidence type="ECO:0000256" key="2">
    <source>
        <dbReference type="ARBA" id="ARBA00022630"/>
    </source>
</evidence>
<dbReference type="GO" id="GO:0005886">
    <property type="term" value="C:plasma membrane"/>
    <property type="evidence" value="ECO:0007669"/>
    <property type="project" value="TreeGrafter"/>
</dbReference>
<protein>
    <submittedName>
        <fullName evidence="6">FMN-dependent alpha-hydroxy acid dehydrogenase</fullName>
    </submittedName>
</protein>
<dbReference type="GO" id="GO:0004459">
    <property type="term" value="F:L-lactate dehydrogenase (NAD+) activity"/>
    <property type="evidence" value="ECO:0007669"/>
    <property type="project" value="TreeGrafter"/>
</dbReference>
<evidence type="ECO:0000259" key="5">
    <source>
        <dbReference type="PROSITE" id="PS51349"/>
    </source>
</evidence>
<dbReference type="EMBL" id="FCOL02000037">
    <property type="protein sequence ID" value="SAL76270.1"/>
    <property type="molecule type" value="Genomic_DNA"/>
</dbReference>
<evidence type="ECO:0000313" key="6">
    <source>
        <dbReference type="EMBL" id="SAL76270.1"/>
    </source>
</evidence>
<keyword evidence="7" id="KW-1185">Reference proteome</keyword>
<evidence type="ECO:0000256" key="1">
    <source>
        <dbReference type="ARBA" id="ARBA00001917"/>
    </source>
</evidence>
<dbReference type="Gene3D" id="3.20.20.70">
    <property type="entry name" value="Aldolase class I"/>
    <property type="match status" value="1"/>
</dbReference>
<proteinExistence type="predicted"/>
<feature type="domain" description="FMN hydroxy acid dehydrogenase" evidence="5">
    <location>
        <begin position="1"/>
        <end position="94"/>
    </location>
</feature>
<gene>
    <name evidence="6" type="ORF">AWB67_04893</name>
</gene>
<evidence type="ECO:0000256" key="4">
    <source>
        <dbReference type="ARBA" id="ARBA00023002"/>
    </source>
</evidence>
<dbReference type="OrthoDB" id="9770452at2"/>
<dbReference type="PROSITE" id="PS51349">
    <property type="entry name" value="FMN_HYDROXY_ACID_DH_2"/>
    <property type="match status" value="1"/>
</dbReference>
<evidence type="ECO:0000313" key="7">
    <source>
        <dbReference type="Proteomes" id="UP000054925"/>
    </source>
</evidence>
<dbReference type="PANTHER" id="PTHR10578">
    <property type="entry name" value="S -2-HYDROXY-ACID OXIDASE-RELATED"/>
    <property type="match status" value="1"/>
</dbReference>
<dbReference type="PANTHER" id="PTHR10578:SF107">
    <property type="entry name" value="2-HYDROXYACID OXIDASE 1"/>
    <property type="match status" value="1"/>
</dbReference>
<dbReference type="Pfam" id="PF01070">
    <property type="entry name" value="FMN_dh"/>
    <property type="match status" value="1"/>
</dbReference>
<organism evidence="6 7">
    <name type="scientific">Caballeronia terrestris</name>
    <dbReference type="NCBI Taxonomy" id="1226301"/>
    <lineage>
        <taxon>Bacteria</taxon>
        <taxon>Pseudomonadati</taxon>
        <taxon>Pseudomonadota</taxon>
        <taxon>Betaproteobacteria</taxon>
        <taxon>Burkholderiales</taxon>
        <taxon>Burkholderiaceae</taxon>
        <taxon>Caballeronia</taxon>
    </lineage>
</organism>